<dbReference type="CDD" id="cd07185">
    <property type="entry name" value="OmpA_C-like"/>
    <property type="match status" value="1"/>
</dbReference>
<dbReference type="InterPro" id="IPR036737">
    <property type="entry name" value="OmpA-like_sf"/>
</dbReference>
<dbReference type="GO" id="GO:0009279">
    <property type="term" value="C:cell outer membrane"/>
    <property type="evidence" value="ECO:0007669"/>
    <property type="project" value="UniProtKB-SubCell"/>
</dbReference>
<feature type="chain" id="PRO_5022825322" evidence="5">
    <location>
        <begin position="29"/>
        <end position="227"/>
    </location>
</feature>
<dbReference type="Pfam" id="PF13488">
    <property type="entry name" value="Gly-zipper_Omp"/>
    <property type="match status" value="1"/>
</dbReference>
<evidence type="ECO:0000256" key="4">
    <source>
        <dbReference type="PROSITE-ProRule" id="PRU00473"/>
    </source>
</evidence>
<evidence type="ECO:0000256" key="5">
    <source>
        <dbReference type="SAM" id="SignalP"/>
    </source>
</evidence>
<evidence type="ECO:0000256" key="1">
    <source>
        <dbReference type="ARBA" id="ARBA00004442"/>
    </source>
</evidence>
<evidence type="ECO:0000313" key="7">
    <source>
        <dbReference type="EMBL" id="QEC61381.1"/>
    </source>
</evidence>
<proteinExistence type="predicted"/>
<reference evidence="7 8" key="1">
    <citation type="journal article" date="2017" name="Curr. Microbiol.">
        <title>Mucilaginibacter ginsenosidivorans sp. nov., Isolated from Soil of Ginseng Field.</title>
        <authorList>
            <person name="Kim M.M."/>
            <person name="Siddiqi M.Z."/>
            <person name="Im W.T."/>
        </authorList>
    </citation>
    <scope>NUCLEOTIDE SEQUENCE [LARGE SCALE GENOMIC DNA]</scope>
    <source>
        <strain evidence="7 8">Gsoil 3017</strain>
    </source>
</reference>
<comment type="subcellular location">
    <subcellularLocation>
        <location evidence="1">Cell outer membrane</location>
    </subcellularLocation>
</comment>
<dbReference type="InterPro" id="IPR006665">
    <property type="entry name" value="OmpA-like"/>
</dbReference>
<dbReference type="RefSeq" id="WP_147029959.1">
    <property type="nucleotide sequence ID" value="NZ_CP042436.1"/>
</dbReference>
<dbReference type="OrthoDB" id="9782229at2"/>
<name>A0A5B8USL9_9SPHI</name>
<dbReference type="AlphaFoldDB" id="A0A5B8USL9"/>
<organism evidence="7 8">
    <name type="scientific">Mucilaginibacter ginsenosidivorans</name>
    <dbReference type="NCBI Taxonomy" id="398053"/>
    <lineage>
        <taxon>Bacteria</taxon>
        <taxon>Pseudomonadati</taxon>
        <taxon>Bacteroidota</taxon>
        <taxon>Sphingobacteriia</taxon>
        <taxon>Sphingobacteriales</taxon>
        <taxon>Sphingobacteriaceae</taxon>
        <taxon>Mucilaginibacter</taxon>
    </lineage>
</organism>
<dbReference type="PANTHER" id="PTHR30329:SF21">
    <property type="entry name" value="LIPOPROTEIN YIAD-RELATED"/>
    <property type="match status" value="1"/>
</dbReference>
<feature type="signal peptide" evidence="5">
    <location>
        <begin position="1"/>
        <end position="28"/>
    </location>
</feature>
<dbReference type="EMBL" id="CP042436">
    <property type="protein sequence ID" value="QEC61381.1"/>
    <property type="molecule type" value="Genomic_DNA"/>
</dbReference>
<keyword evidence="3" id="KW-0998">Cell outer membrane</keyword>
<keyword evidence="5" id="KW-0732">Signal</keyword>
<keyword evidence="2 4" id="KW-0472">Membrane</keyword>
<dbReference type="Gene3D" id="3.30.1330.60">
    <property type="entry name" value="OmpA-like domain"/>
    <property type="match status" value="1"/>
</dbReference>
<evidence type="ECO:0000256" key="2">
    <source>
        <dbReference type="ARBA" id="ARBA00023136"/>
    </source>
</evidence>
<dbReference type="InterPro" id="IPR039567">
    <property type="entry name" value="Gly-zipper"/>
</dbReference>
<dbReference type="PRINTS" id="PR01021">
    <property type="entry name" value="OMPADOMAIN"/>
</dbReference>
<keyword evidence="8" id="KW-1185">Reference proteome</keyword>
<dbReference type="PANTHER" id="PTHR30329">
    <property type="entry name" value="STATOR ELEMENT OF FLAGELLAR MOTOR COMPLEX"/>
    <property type="match status" value="1"/>
</dbReference>
<feature type="domain" description="OmpA-like" evidence="6">
    <location>
        <begin position="99"/>
        <end position="217"/>
    </location>
</feature>
<dbReference type="PROSITE" id="PS51257">
    <property type="entry name" value="PROKAR_LIPOPROTEIN"/>
    <property type="match status" value="1"/>
</dbReference>
<dbReference type="InterPro" id="IPR050330">
    <property type="entry name" value="Bact_OuterMem_StrucFunc"/>
</dbReference>
<evidence type="ECO:0000313" key="8">
    <source>
        <dbReference type="Proteomes" id="UP000321479"/>
    </source>
</evidence>
<dbReference type="KEGG" id="mgin:FRZ54_01880"/>
<accession>A0A5B8USL9</accession>
<evidence type="ECO:0000259" key="6">
    <source>
        <dbReference type="PROSITE" id="PS51123"/>
    </source>
</evidence>
<dbReference type="InterPro" id="IPR006664">
    <property type="entry name" value="OMP_bac"/>
</dbReference>
<evidence type="ECO:0000256" key="3">
    <source>
        <dbReference type="ARBA" id="ARBA00023237"/>
    </source>
</evidence>
<dbReference type="SUPFAM" id="SSF103088">
    <property type="entry name" value="OmpA-like"/>
    <property type="match status" value="1"/>
</dbReference>
<dbReference type="Proteomes" id="UP000321479">
    <property type="component" value="Chromosome"/>
</dbReference>
<protein>
    <submittedName>
        <fullName evidence="7">OmpA family protein</fullName>
    </submittedName>
</protein>
<sequence>MKYVKRCLLCIIIFGAGAALMLAMGCHARNKAQRGAAIGAGTGGTVGAFIGKSAGNTAMGAIIGGAVGGTAGAFIGKNMDKQADELKETIPGASVLRVGEGIIVKFDSGILFDAGKTELKPAAKTNLQNLAGSLQKNNATNVLIIGHTDNTEGSTLGNVTLSLQRAKSVKNYLAANGIDTARLSPMGRGETEPIADNKTVAGRAQNRRVEIVIIANEHMRKQAEEGN</sequence>
<dbReference type="PROSITE" id="PS51123">
    <property type="entry name" value="OMPA_2"/>
    <property type="match status" value="1"/>
</dbReference>
<gene>
    <name evidence="7" type="ORF">FRZ54_01880</name>
</gene>
<dbReference type="Pfam" id="PF00691">
    <property type="entry name" value="OmpA"/>
    <property type="match status" value="1"/>
</dbReference>